<proteinExistence type="predicted"/>
<dbReference type="VEuPathDB" id="TrichDB:TVAG_220950"/>
<keyword evidence="1" id="KW-0812">Transmembrane</keyword>
<sequence>MAGCTPEEIQSRFVKAITPYKEFIDQFQAALLLKNIKFFVAIMVTVIGLITIFGLLIRSSIPNLVVAIIAIPILELFYCFDAHLKVKKLYIAEIPQSAEGALDRLWTLEEIIALVWKPALMIWRFGFFVYATFVCPNPVDTIAFILMCILLSFVNKFINFFVLFSVLLVLALVAPAILVKTPAGEKLREFLNKKKEKAE</sequence>
<accession>A2FV65</accession>
<reference evidence="2" key="1">
    <citation type="submission" date="2006-10" db="EMBL/GenBank/DDBJ databases">
        <authorList>
            <person name="Amadeo P."/>
            <person name="Zhao Q."/>
            <person name="Wortman J."/>
            <person name="Fraser-Liggett C."/>
            <person name="Carlton J."/>
        </authorList>
    </citation>
    <scope>NUCLEOTIDE SEQUENCE</scope>
    <source>
        <strain evidence="2">G3</strain>
    </source>
</reference>
<feature type="transmembrane region" description="Helical" evidence="1">
    <location>
        <begin position="127"/>
        <end position="154"/>
    </location>
</feature>
<keyword evidence="3" id="KW-1185">Reference proteome</keyword>
<dbReference type="EMBL" id="DS114051">
    <property type="protein sequence ID" value="EAX91201.1"/>
    <property type="molecule type" value="Genomic_DNA"/>
</dbReference>
<feature type="transmembrane region" description="Helical" evidence="1">
    <location>
        <begin position="63"/>
        <end position="80"/>
    </location>
</feature>
<dbReference type="RefSeq" id="XP_001304131.1">
    <property type="nucleotide sequence ID" value="XM_001304130.1"/>
</dbReference>
<organism evidence="2 3">
    <name type="scientific">Trichomonas vaginalis (strain ATCC PRA-98 / G3)</name>
    <dbReference type="NCBI Taxonomy" id="412133"/>
    <lineage>
        <taxon>Eukaryota</taxon>
        <taxon>Metamonada</taxon>
        <taxon>Parabasalia</taxon>
        <taxon>Trichomonadida</taxon>
        <taxon>Trichomonadidae</taxon>
        <taxon>Trichomonas</taxon>
    </lineage>
</organism>
<evidence type="ECO:0000313" key="2">
    <source>
        <dbReference type="EMBL" id="EAX91201.1"/>
    </source>
</evidence>
<dbReference type="KEGG" id="tva:4748894"/>
<keyword evidence="1" id="KW-0472">Membrane</keyword>
<dbReference type="VEuPathDB" id="TrichDB:TVAGG3_0501040"/>
<dbReference type="InParanoid" id="A2FV65"/>
<keyword evidence="1" id="KW-1133">Transmembrane helix</keyword>
<feature type="transmembrane region" description="Helical" evidence="1">
    <location>
        <begin position="160"/>
        <end position="179"/>
    </location>
</feature>
<gene>
    <name evidence="2" type="ORF">TVAG_220950</name>
</gene>
<evidence type="ECO:0000313" key="3">
    <source>
        <dbReference type="Proteomes" id="UP000001542"/>
    </source>
</evidence>
<feature type="transmembrane region" description="Helical" evidence="1">
    <location>
        <begin position="38"/>
        <end position="57"/>
    </location>
</feature>
<dbReference type="Proteomes" id="UP000001542">
    <property type="component" value="Unassembled WGS sequence"/>
</dbReference>
<dbReference type="OrthoDB" id="10264487at2759"/>
<dbReference type="AlphaFoldDB" id="A2FV65"/>
<reference evidence="2" key="2">
    <citation type="journal article" date="2007" name="Science">
        <title>Draft genome sequence of the sexually transmitted pathogen Trichomonas vaginalis.</title>
        <authorList>
            <person name="Carlton J.M."/>
            <person name="Hirt R.P."/>
            <person name="Silva J.C."/>
            <person name="Delcher A.L."/>
            <person name="Schatz M."/>
            <person name="Zhao Q."/>
            <person name="Wortman J.R."/>
            <person name="Bidwell S.L."/>
            <person name="Alsmark U.C.M."/>
            <person name="Besteiro S."/>
            <person name="Sicheritz-Ponten T."/>
            <person name="Noel C.J."/>
            <person name="Dacks J.B."/>
            <person name="Foster P.G."/>
            <person name="Simillion C."/>
            <person name="Van de Peer Y."/>
            <person name="Miranda-Saavedra D."/>
            <person name="Barton G.J."/>
            <person name="Westrop G.D."/>
            <person name="Mueller S."/>
            <person name="Dessi D."/>
            <person name="Fiori P.L."/>
            <person name="Ren Q."/>
            <person name="Paulsen I."/>
            <person name="Zhang H."/>
            <person name="Bastida-Corcuera F.D."/>
            <person name="Simoes-Barbosa A."/>
            <person name="Brown M.T."/>
            <person name="Hayes R.D."/>
            <person name="Mukherjee M."/>
            <person name="Okumura C.Y."/>
            <person name="Schneider R."/>
            <person name="Smith A.J."/>
            <person name="Vanacova S."/>
            <person name="Villalvazo M."/>
            <person name="Haas B.J."/>
            <person name="Pertea M."/>
            <person name="Feldblyum T.V."/>
            <person name="Utterback T.R."/>
            <person name="Shu C.L."/>
            <person name="Osoegawa K."/>
            <person name="de Jong P.J."/>
            <person name="Hrdy I."/>
            <person name="Horvathova L."/>
            <person name="Zubacova Z."/>
            <person name="Dolezal P."/>
            <person name="Malik S.B."/>
            <person name="Logsdon J.M. Jr."/>
            <person name="Henze K."/>
            <person name="Gupta A."/>
            <person name="Wang C.C."/>
            <person name="Dunne R.L."/>
            <person name="Upcroft J.A."/>
            <person name="Upcroft P."/>
            <person name="White O."/>
            <person name="Salzberg S.L."/>
            <person name="Tang P."/>
            <person name="Chiu C.-H."/>
            <person name="Lee Y.-S."/>
            <person name="Embley T.M."/>
            <person name="Coombs G.H."/>
            <person name="Mottram J.C."/>
            <person name="Tachezy J."/>
            <person name="Fraser-Liggett C.M."/>
            <person name="Johnson P.J."/>
        </authorList>
    </citation>
    <scope>NUCLEOTIDE SEQUENCE [LARGE SCALE GENOMIC DNA]</scope>
    <source>
        <strain evidence="2">G3</strain>
    </source>
</reference>
<evidence type="ECO:0000256" key="1">
    <source>
        <dbReference type="SAM" id="Phobius"/>
    </source>
</evidence>
<name>A2FV65_TRIV3</name>
<protein>
    <submittedName>
        <fullName evidence="2">Uncharacterized protein</fullName>
    </submittedName>
</protein>